<name>A0ABQ6JGA0_9ACTN</name>
<dbReference type="InterPro" id="IPR011059">
    <property type="entry name" value="Metal-dep_hydrolase_composite"/>
</dbReference>
<gene>
    <name evidence="2" type="ORF">GCM10025868_14290</name>
</gene>
<feature type="domain" description="Amidohydrolase 3" evidence="1">
    <location>
        <begin position="1"/>
        <end position="100"/>
    </location>
</feature>
<protein>
    <recommendedName>
        <fullName evidence="1">Amidohydrolase 3 domain-containing protein</fullName>
    </recommendedName>
</protein>
<dbReference type="InterPro" id="IPR013108">
    <property type="entry name" value="Amidohydro_3"/>
</dbReference>
<dbReference type="EMBL" id="BSUZ01000001">
    <property type="protein sequence ID" value="GMA86179.1"/>
    <property type="molecule type" value="Genomic_DNA"/>
</dbReference>
<dbReference type="PANTHER" id="PTHR22642:SF2">
    <property type="entry name" value="PROTEIN LONG AFTER FAR-RED 3"/>
    <property type="match status" value="1"/>
</dbReference>
<dbReference type="Pfam" id="PF07969">
    <property type="entry name" value="Amidohydro_3"/>
    <property type="match status" value="1"/>
</dbReference>
<evidence type="ECO:0000313" key="2">
    <source>
        <dbReference type="EMBL" id="GMA86179.1"/>
    </source>
</evidence>
<dbReference type="PANTHER" id="PTHR22642">
    <property type="entry name" value="IMIDAZOLONEPROPIONASE"/>
    <property type="match status" value="1"/>
</dbReference>
<proteinExistence type="predicted"/>
<evidence type="ECO:0000259" key="1">
    <source>
        <dbReference type="Pfam" id="PF07969"/>
    </source>
</evidence>
<accession>A0ABQ6JGA0</accession>
<dbReference type="Proteomes" id="UP001157017">
    <property type="component" value="Unassembled WGS sequence"/>
</dbReference>
<sequence length="104" mass="10988">MGSDWPVSTPDPLAALAVAVTRQEAPGSRPLLPGQALDLATALRAYLRGSARVNHQDDAGRVVEGVPADLVVLDRDPLAVPPDELASVRCDLTLVDGRAVWERA</sequence>
<reference evidence="3" key="1">
    <citation type="journal article" date="2019" name="Int. J. Syst. Evol. Microbiol.">
        <title>The Global Catalogue of Microorganisms (GCM) 10K type strain sequencing project: providing services to taxonomists for standard genome sequencing and annotation.</title>
        <authorList>
            <consortium name="The Broad Institute Genomics Platform"/>
            <consortium name="The Broad Institute Genome Sequencing Center for Infectious Disease"/>
            <person name="Wu L."/>
            <person name="Ma J."/>
        </authorList>
    </citation>
    <scope>NUCLEOTIDE SEQUENCE [LARGE SCALE GENOMIC DNA]</scope>
    <source>
        <strain evidence="3">NBRC 108730</strain>
    </source>
</reference>
<evidence type="ECO:0000313" key="3">
    <source>
        <dbReference type="Proteomes" id="UP001157017"/>
    </source>
</evidence>
<dbReference type="Gene3D" id="2.30.40.10">
    <property type="entry name" value="Urease, subunit C, domain 1"/>
    <property type="match status" value="1"/>
</dbReference>
<dbReference type="SUPFAM" id="SSF51338">
    <property type="entry name" value="Composite domain of metallo-dependent hydrolases"/>
    <property type="match status" value="1"/>
</dbReference>
<comment type="caution">
    <text evidence="2">The sequence shown here is derived from an EMBL/GenBank/DDBJ whole genome shotgun (WGS) entry which is preliminary data.</text>
</comment>
<keyword evidence="3" id="KW-1185">Reference proteome</keyword>
<dbReference type="Gene3D" id="3.20.20.140">
    <property type="entry name" value="Metal-dependent hydrolases"/>
    <property type="match status" value="1"/>
</dbReference>
<organism evidence="2 3">
    <name type="scientific">Angustibacter aerolatus</name>
    <dbReference type="NCBI Taxonomy" id="1162965"/>
    <lineage>
        <taxon>Bacteria</taxon>
        <taxon>Bacillati</taxon>
        <taxon>Actinomycetota</taxon>
        <taxon>Actinomycetes</taxon>
        <taxon>Kineosporiales</taxon>
        <taxon>Kineosporiaceae</taxon>
    </lineage>
</organism>